<name>A0A2Z6RXB1_9GLOM</name>
<sequence length="595" mass="67423">MKLNSPYTIACRNVSPTPTSPIQICSCDFRINIYDCPESHILLISNWILFSYCGLLSITAATCLWYLIKKKDQAFFLPSRRDRGKIRPRPQHIYFTMCLAYCPFQMAHSILLLTDSYPNILWAEIGHTLPTALTAMVAILYPLSILYSISAFEVGTNFASTRPVSMSSVLSEVPITRHAIKTDLACTFIIISTFCLFVIVAALTGYYADLNDLTNAYKLFLIQNLVWAIWGFFYIIAMLWFWFRFINIVLENINDLTNQHQTQNSELQNKLEQLRKGTRNLSLPVYGQIITVIIYIPALILYGLYHRTTTIFNYKINLLYMGIWYFTFPLILNITQWLMIYNIITTPQSNSGKNSINKNHSRNNDDTKTNVNTLNGKTNEKRNSNSVNNNRNSKMTGVSFSDYDVVSGEETYNTYSSPSRSELRGSRIKYSDNINNNEDNEGNSNSISEILLKNDSISKILDSPQPNGTGGKRGSTSFSSHTIFSETSTLITNSYNRPISPTFTMTNFTSSCPTSPRFSSSIPSSPSSPTPINIPMVPIHRDSTTSHRDSITSNMSNGSITSTNSSSNQRREWLAKRPALATNRNRPTFRDSYYK</sequence>
<evidence type="ECO:0000313" key="4">
    <source>
        <dbReference type="EMBL" id="GBC07626.1"/>
    </source>
</evidence>
<evidence type="ECO:0000256" key="2">
    <source>
        <dbReference type="SAM" id="MobiDB-lite"/>
    </source>
</evidence>
<dbReference type="OrthoDB" id="2405215at2759"/>
<feature type="transmembrane region" description="Helical" evidence="3">
    <location>
        <begin position="323"/>
        <end position="344"/>
    </location>
</feature>
<dbReference type="EMBL" id="BLAL01000229">
    <property type="protein sequence ID" value="GES94159.1"/>
    <property type="molecule type" value="Genomic_DNA"/>
</dbReference>
<feature type="transmembrane region" description="Helical" evidence="3">
    <location>
        <begin position="220"/>
        <end position="243"/>
    </location>
</feature>
<feature type="transmembrane region" description="Helical" evidence="3">
    <location>
        <begin position="184"/>
        <end position="208"/>
    </location>
</feature>
<reference evidence="5" key="2">
    <citation type="submission" date="2019-10" db="EMBL/GenBank/DDBJ databases">
        <title>Conservation and host-specific expression of non-tandemly repeated heterogenous ribosome RNA gene in arbuscular mycorrhizal fungi.</title>
        <authorList>
            <person name="Maeda T."/>
            <person name="Kobayashi Y."/>
            <person name="Nakagawa T."/>
            <person name="Ezawa T."/>
            <person name="Yamaguchi K."/>
            <person name="Bino T."/>
            <person name="Nishimoto Y."/>
            <person name="Shigenobu S."/>
            <person name="Kawaguchi M."/>
        </authorList>
    </citation>
    <scope>NUCLEOTIDE SEQUENCE</scope>
    <source>
        <strain evidence="5">HR1</strain>
    </source>
</reference>
<dbReference type="EMBL" id="BEXD01004158">
    <property type="protein sequence ID" value="GBC07626.1"/>
    <property type="molecule type" value="Genomic_DNA"/>
</dbReference>
<dbReference type="AlphaFoldDB" id="A0A2Z6RXB1"/>
<feature type="compositionally biased region" description="Basic and acidic residues" evidence="2">
    <location>
        <begin position="539"/>
        <end position="550"/>
    </location>
</feature>
<dbReference type="Proteomes" id="UP000247702">
    <property type="component" value="Unassembled WGS sequence"/>
</dbReference>
<feature type="compositionally biased region" description="Low complexity" evidence="2">
    <location>
        <begin position="384"/>
        <end position="393"/>
    </location>
</feature>
<reference evidence="4 6" key="1">
    <citation type="submission" date="2017-11" db="EMBL/GenBank/DDBJ databases">
        <title>The genome of Rhizophagus clarus HR1 reveals common genetic basis of auxotrophy among arbuscular mycorrhizal fungi.</title>
        <authorList>
            <person name="Kobayashi Y."/>
        </authorList>
    </citation>
    <scope>NUCLEOTIDE SEQUENCE [LARGE SCALE GENOMIC DNA]</scope>
    <source>
        <strain evidence="4 6">HR1</strain>
    </source>
</reference>
<evidence type="ECO:0000313" key="5">
    <source>
        <dbReference type="EMBL" id="GES94159.1"/>
    </source>
</evidence>
<feature type="region of interest" description="Disordered" evidence="2">
    <location>
        <begin position="514"/>
        <end position="595"/>
    </location>
</feature>
<gene>
    <name evidence="5" type="ORF">RCL2_002089700</name>
    <name evidence="4" type="ORF">RclHR1_07590007</name>
</gene>
<accession>A0A2Z6RXB1</accession>
<organism evidence="4 6">
    <name type="scientific">Rhizophagus clarus</name>
    <dbReference type="NCBI Taxonomy" id="94130"/>
    <lineage>
        <taxon>Eukaryota</taxon>
        <taxon>Fungi</taxon>
        <taxon>Fungi incertae sedis</taxon>
        <taxon>Mucoromycota</taxon>
        <taxon>Glomeromycotina</taxon>
        <taxon>Glomeromycetes</taxon>
        <taxon>Glomerales</taxon>
        <taxon>Glomeraceae</taxon>
        <taxon>Rhizophagus</taxon>
    </lineage>
</organism>
<feature type="compositionally biased region" description="Low complexity" evidence="2">
    <location>
        <begin position="514"/>
        <end position="535"/>
    </location>
</feature>
<feature type="transmembrane region" description="Helical" evidence="3">
    <location>
        <begin position="133"/>
        <end position="152"/>
    </location>
</feature>
<feature type="compositionally biased region" description="Low complexity" evidence="2">
    <location>
        <begin position="551"/>
        <end position="568"/>
    </location>
</feature>
<keyword evidence="3" id="KW-0472">Membrane</keyword>
<proteinExistence type="predicted"/>
<feature type="coiled-coil region" evidence="1">
    <location>
        <begin position="250"/>
        <end position="277"/>
    </location>
</feature>
<keyword evidence="3" id="KW-1133">Transmembrane helix</keyword>
<feature type="transmembrane region" description="Helical" evidence="3">
    <location>
        <begin position="283"/>
        <end position="303"/>
    </location>
</feature>
<keyword evidence="6" id="KW-1185">Reference proteome</keyword>
<evidence type="ECO:0000313" key="6">
    <source>
        <dbReference type="Proteomes" id="UP000247702"/>
    </source>
</evidence>
<keyword evidence="3" id="KW-0812">Transmembrane</keyword>
<evidence type="ECO:0000256" key="3">
    <source>
        <dbReference type="SAM" id="Phobius"/>
    </source>
</evidence>
<keyword evidence="1" id="KW-0175">Coiled coil</keyword>
<comment type="caution">
    <text evidence="4">The sequence shown here is derived from an EMBL/GenBank/DDBJ whole genome shotgun (WGS) entry which is preliminary data.</text>
</comment>
<feature type="transmembrane region" description="Helical" evidence="3">
    <location>
        <begin position="47"/>
        <end position="68"/>
    </location>
</feature>
<dbReference type="Proteomes" id="UP000615446">
    <property type="component" value="Unassembled WGS sequence"/>
</dbReference>
<protein>
    <submittedName>
        <fullName evidence="4">Uncharacterized protein</fullName>
    </submittedName>
</protein>
<feature type="transmembrane region" description="Helical" evidence="3">
    <location>
        <begin position="93"/>
        <end position="113"/>
    </location>
</feature>
<evidence type="ECO:0000256" key="1">
    <source>
        <dbReference type="SAM" id="Coils"/>
    </source>
</evidence>
<feature type="region of interest" description="Disordered" evidence="2">
    <location>
        <begin position="350"/>
        <end position="396"/>
    </location>
</feature>